<dbReference type="RefSeq" id="WP_182503088.1">
    <property type="nucleotide sequence ID" value="NZ_JACJHX010000009.1"/>
</dbReference>
<dbReference type="Pfam" id="PF14039">
    <property type="entry name" value="YusW"/>
    <property type="match status" value="1"/>
</dbReference>
<dbReference type="InterPro" id="IPR025623">
    <property type="entry name" value="YusW"/>
</dbReference>
<feature type="chain" id="PRO_5047013925" evidence="1">
    <location>
        <begin position="20"/>
        <end position="161"/>
    </location>
</feature>
<organism evidence="2 3">
    <name type="scientific">Peribacillus huizhouensis</name>
    <dbReference type="NCBI Taxonomy" id="1501239"/>
    <lineage>
        <taxon>Bacteria</taxon>
        <taxon>Bacillati</taxon>
        <taxon>Bacillota</taxon>
        <taxon>Bacilli</taxon>
        <taxon>Bacillales</taxon>
        <taxon>Bacillaceae</taxon>
        <taxon>Peribacillus</taxon>
    </lineage>
</organism>
<accession>A0ABR6CSL7</accession>
<proteinExistence type="predicted"/>
<keyword evidence="1" id="KW-0732">Signal</keyword>
<feature type="signal peptide" evidence="1">
    <location>
        <begin position="1"/>
        <end position="19"/>
    </location>
</feature>
<comment type="caution">
    <text evidence="2">The sequence shown here is derived from an EMBL/GenBank/DDBJ whole genome shotgun (WGS) entry which is preliminary data.</text>
</comment>
<dbReference type="Proteomes" id="UP000626697">
    <property type="component" value="Unassembled WGS sequence"/>
</dbReference>
<reference evidence="2 3" key="1">
    <citation type="submission" date="2020-08" db="EMBL/GenBank/DDBJ databases">
        <title>Genomic Encyclopedia of Type Strains, Phase IV (KMG-IV): sequencing the most valuable type-strain genomes for metagenomic binning, comparative biology and taxonomic classification.</title>
        <authorList>
            <person name="Goeker M."/>
        </authorList>
    </citation>
    <scope>NUCLEOTIDE SEQUENCE [LARGE SCALE GENOMIC DNA]</scope>
    <source>
        <strain evidence="2 3">DSM 105481</strain>
    </source>
</reference>
<name>A0ABR6CSL7_9BACI</name>
<gene>
    <name evidence="2" type="ORF">HNP81_002949</name>
</gene>
<dbReference type="EMBL" id="JACJHX010000009">
    <property type="protein sequence ID" value="MBA9027658.1"/>
    <property type="molecule type" value="Genomic_DNA"/>
</dbReference>
<keyword evidence="2" id="KW-0449">Lipoprotein</keyword>
<protein>
    <submittedName>
        <fullName evidence="2">Small lipoprotein YifL</fullName>
    </submittedName>
</protein>
<sequence length="161" mass="18205">MKKSLQVLFVSFAALFMLAACGNKNVVDNPPAEEKGGQTSGQSNVDQGQIQDTELASKAKFKEFELNVEYANDKEFSVDFDTLGDMEASIEDEINGKNIYGDDAMVQLNTKFDQLTFTKDTSDNEVIKEVLQVFNLDEKYQDFELDVHFDDGTKKEYKNKK</sequence>
<keyword evidence="3" id="KW-1185">Reference proteome</keyword>
<evidence type="ECO:0000256" key="1">
    <source>
        <dbReference type="SAM" id="SignalP"/>
    </source>
</evidence>
<evidence type="ECO:0000313" key="2">
    <source>
        <dbReference type="EMBL" id="MBA9027658.1"/>
    </source>
</evidence>
<dbReference type="PROSITE" id="PS51257">
    <property type="entry name" value="PROKAR_LIPOPROTEIN"/>
    <property type="match status" value="1"/>
</dbReference>
<evidence type="ECO:0000313" key="3">
    <source>
        <dbReference type="Proteomes" id="UP000626697"/>
    </source>
</evidence>